<name>A0AC59ZK48_RANTA</name>
<accession>A0AC59ZK48</accession>
<dbReference type="Proteomes" id="UP001162501">
    <property type="component" value="Chromosome 3"/>
</dbReference>
<gene>
    <name evidence="1" type="ORF">MRATA1EN22A_LOCUS19530</name>
</gene>
<reference evidence="1" key="1">
    <citation type="submission" date="2023-05" db="EMBL/GenBank/DDBJ databases">
        <authorList>
            <consortium name="ELIXIR-Norway"/>
        </authorList>
    </citation>
    <scope>NUCLEOTIDE SEQUENCE</scope>
</reference>
<protein>
    <submittedName>
        <fullName evidence="1">Uncharacterized protein</fullName>
    </submittedName>
</protein>
<organism evidence="1 2">
    <name type="scientific">Rangifer tarandus platyrhynchus</name>
    <name type="common">Svalbard reindeer</name>
    <dbReference type="NCBI Taxonomy" id="3082113"/>
    <lineage>
        <taxon>Eukaryota</taxon>
        <taxon>Metazoa</taxon>
        <taxon>Chordata</taxon>
        <taxon>Craniata</taxon>
        <taxon>Vertebrata</taxon>
        <taxon>Euteleostomi</taxon>
        <taxon>Mammalia</taxon>
        <taxon>Eutheria</taxon>
        <taxon>Laurasiatheria</taxon>
        <taxon>Artiodactyla</taxon>
        <taxon>Ruminantia</taxon>
        <taxon>Pecora</taxon>
        <taxon>Cervidae</taxon>
        <taxon>Odocoileinae</taxon>
        <taxon>Rangifer</taxon>
    </lineage>
</organism>
<reference evidence="1" key="2">
    <citation type="submission" date="2025-03" db="EMBL/GenBank/DDBJ databases">
        <authorList>
            <consortium name="ELIXIR-Norway"/>
            <consortium name="Elixir Norway"/>
        </authorList>
    </citation>
    <scope>NUCLEOTIDE SEQUENCE</scope>
</reference>
<proteinExistence type="predicted"/>
<evidence type="ECO:0000313" key="1">
    <source>
        <dbReference type="EMBL" id="CAN0448940.1"/>
    </source>
</evidence>
<dbReference type="EMBL" id="OX596087">
    <property type="protein sequence ID" value="CAN0448940.1"/>
    <property type="molecule type" value="Genomic_DNA"/>
</dbReference>
<sequence length="129" mass="14348">MLLPVTSCYVEGYTTQTTTSSAPRMPVSALSHPPSSPLEPLFLATPSLPLPFLVTGSLQCNYFSPDQSQRQKHICNFLKSSQRTTFSLIPSILFCCFNQLRTSALFLSSPLPSQKLVFFLAHDRDSMNE</sequence>
<evidence type="ECO:0000313" key="2">
    <source>
        <dbReference type="Proteomes" id="UP001162501"/>
    </source>
</evidence>